<evidence type="ECO:0000313" key="1">
    <source>
        <dbReference type="EMBL" id="TQJ05071.1"/>
    </source>
</evidence>
<sequence>MRALAYSGESRTRLYDDLASRYFEACGATDTMPIQTLARRASEERTQANLSLPAEVARLVDQQKDLNHRPIELPDGYFSFVVEDGLVHSKANDGLVWTLPLSVSIPAWEQVADDRDMPRLWVLDDGEGNGYSRWLSLPDLIAAGGFPRMQDARDVLSTGTRHGHFYAFVSHRWRSPTHPDPGGHQARLVAWRLFGALCEAVRAAHRRGLHNPRQVARRLDVPIGPAGSPLAESILVNVLRDALDESSLADAAVEVTSIAGHVDDLGAAQARSDGGLTHLAELVAGLPILRALLRHLHVWYDYTCMPQAPRTAEEQAIFDRTLRRLLAVQCSARTLILLDDTLDYLGRAWCNLESNTAVRLSGMVDIVSFDEKPRLGRQREPYDLMRLVGDRQQVAWRGVLDTEVFRVQSPEECMRRLELAMADPGDLPFLYNALRSAVHAPTRDAGETSLVTGVLPLPTVENGGLFLVPDYRQRRQRPVEEPPPHVVGSLDIHLNLDDVEIAPSYQPLAHAARPSCHIAVLAACEGEAMVLTAAVLRARDELEVLLSARVASTSWLSVDPVPVGHRSDGALRSVPTTADLWAIVRRRSHRADDDVTEALARMLEDAGTPAVHIEIDRKNDNVTVVAADQVADRPHSLVVRNNIHLPHHPQGLQYRHLMRHLLQPKLPINE</sequence>
<dbReference type="EMBL" id="VFML01000001">
    <property type="protein sequence ID" value="TQJ05071.1"/>
    <property type="molecule type" value="Genomic_DNA"/>
</dbReference>
<accession>A0A542DPP0</accession>
<name>A0A542DPP0_AMYCI</name>
<dbReference type="OrthoDB" id="4577788at2"/>
<dbReference type="Proteomes" id="UP000320876">
    <property type="component" value="Unassembled WGS sequence"/>
</dbReference>
<keyword evidence="2" id="KW-1185">Reference proteome</keyword>
<comment type="caution">
    <text evidence="1">The sequence shown here is derived from an EMBL/GenBank/DDBJ whole genome shotgun (WGS) entry which is preliminary data.</text>
</comment>
<gene>
    <name evidence="1" type="ORF">FB471_4894</name>
</gene>
<proteinExistence type="predicted"/>
<evidence type="ECO:0000313" key="2">
    <source>
        <dbReference type="Proteomes" id="UP000320876"/>
    </source>
</evidence>
<dbReference type="AlphaFoldDB" id="A0A542DPP0"/>
<reference evidence="1 2" key="1">
    <citation type="submission" date="2019-06" db="EMBL/GenBank/DDBJ databases">
        <title>Sequencing the genomes of 1000 actinobacteria strains.</title>
        <authorList>
            <person name="Klenk H.-P."/>
        </authorList>
    </citation>
    <scope>NUCLEOTIDE SEQUENCE [LARGE SCALE GENOMIC DNA]</scope>
    <source>
        <strain evidence="1 2">DSM 45679</strain>
    </source>
</reference>
<protein>
    <submittedName>
        <fullName evidence="1">Uncharacterized protein</fullName>
    </submittedName>
</protein>
<dbReference type="RefSeq" id="WP_142000658.1">
    <property type="nucleotide sequence ID" value="NZ_VFML01000001.1"/>
</dbReference>
<organism evidence="1 2">
    <name type="scientific">Amycolatopsis cihanbeyliensis</name>
    <dbReference type="NCBI Taxonomy" id="1128664"/>
    <lineage>
        <taxon>Bacteria</taxon>
        <taxon>Bacillati</taxon>
        <taxon>Actinomycetota</taxon>
        <taxon>Actinomycetes</taxon>
        <taxon>Pseudonocardiales</taxon>
        <taxon>Pseudonocardiaceae</taxon>
        <taxon>Amycolatopsis</taxon>
    </lineage>
</organism>